<gene>
    <name evidence="6" type="primary">gbpR_1</name>
    <name evidence="6" type="ORF">SAMEA1982600_01782</name>
</gene>
<dbReference type="FunFam" id="1.10.10.10:FF:000001">
    <property type="entry name" value="LysR family transcriptional regulator"/>
    <property type="match status" value="1"/>
</dbReference>
<dbReference type="GO" id="GO:0032993">
    <property type="term" value="C:protein-DNA complex"/>
    <property type="evidence" value="ECO:0007669"/>
    <property type="project" value="TreeGrafter"/>
</dbReference>
<dbReference type="OrthoDB" id="8437302at2"/>
<protein>
    <submittedName>
        <fullName evidence="6">LysR family transcriptional regulator</fullName>
    </submittedName>
</protein>
<dbReference type="InterPro" id="IPR036388">
    <property type="entry name" value="WH-like_DNA-bd_sf"/>
</dbReference>
<dbReference type="Pfam" id="PF03466">
    <property type="entry name" value="LysR_substrate"/>
    <property type="match status" value="1"/>
</dbReference>
<evidence type="ECO:0000256" key="2">
    <source>
        <dbReference type="ARBA" id="ARBA00023015"/>
    </source>
</evidence>
<dbReference type="EMBL" id="FKBS01000014">
    <property type="protein sequence ID" value="SAI22270.1"/>
    <property type="molecule type" value="Genomic_DNA"/>
</dbReference>
<dbReference type="Pfam" id="PF00126">
    <property type="entry name" value="HTH_1"/>
    <property type="match status" value="1"/>
</dbReference>
<reference evidence="6 7" key="1">
    <citation type="submission" date="2016-03" db="EMBL/GenBank/DDBJ databases">
        <authorList>
            <consortium name="Pathogen Informatics"/>
        </authorList>
    </citation>
    <scope>NUCLEOTIDE SEQUENCE [LARGE SCALE GENOMIC DNA]</scope>
    <source>
        <strain evidence="6 7">NCTC13364</strain>
    </source>
</reference>
<organism evidence="6 7">
    <name type="scientific">Bordetella ansorpii</name>
    <dbReference type="NCBI Taxonomy" id="288768"/>
    <lineage>
        <taxon>Bacteria</taxon>
        <taxon>Pseudomonadati</taxon>
        <taxon>Pseudomonadota</taxon>
        <taxon>Betaproteobacteria</taxon>
        <taxon>Burkholderiales</taxon>
        <taxon>Alcaligenaceae</taxon>
        <taxon>Bordetella</taxon>
    </lineage>
</organism>
<evidence type="ECO:0000259" key="5">
    <source>
        <dbReference type="PROSITE" id="PS50931"/>
    </source>
</evidence>
<dbReference type="SUPFAM" id="SSF53850">
    <property type="entry name" value="Periplasmic binding protein-like II"/>
    <property type="match status" value="1"/>
</dbReference>
<evidence type="ECO:0000313" key="6">
    <source>
        <dbReference type="EMBL" id="SAI22270.1"/>
    </source>
</evidence>
<sequence length="300" mass="32714">MPFSLLDIDYFLAVVRHGHLGRAAQECGVTQPAITKALRRLEDMVGVMLFERGAHGARLTGEGRIFHEHARRLGLQHDELAKVAGDLRAHHSGLLRLGVTNPAGDSDTVRVLADMLRRRPGVRVRLVIGKSDALNSAVLAGDLDLAVVPCPPGTHYSCDSLDISQDTMQVVARAGHPILQIPHPTLQALDEYTWLMPSRDSGARRAVCARYEEAGLPEPRVMVEAEYMSEAALGLIASTDLLALCPSISLRGWAGRIESVPIAELALARRLLLLSRPGSHWSALMETFRDLLLQFGRPGV</sequence>
<dbReference type="Proteomes" id="UP000077037">
    <property type="component" value="Unassembled WGS sequence"/>
</dbReference>
<dbReference type="Gene3D" id="1.10.10.10">
    <property type="entry name" value="Winged helix-like DNA-binding domain superfamily/Winged helix DNA-binding domain"/>
    <property type="match status" value="1"/>
</dbReference>
<dbReference type="InterPro" id="IPR036390">
    <property type="entry name" value="WH_DNA-bd_sf"/>
</dbReference>
<dbReference type="RefSeq" id="WP_066410675.1">
    <property type="nucleotide sequence ID" value="NZ_FKBS01000014.1"/>
</dbReference>
<dbReference type="InterPro" id="IPR005119">
    <property type="entry name" value="LysR_subst-bd"/>
</dbReference>
<dbReference type="InterPro" id="IPR000847">
    <property type="entry name" value="LysR_HTH_N"/>
</dbReference>
<dbReference type="PROSITE" id="PS50931">
    <property type="entry name" value="HTH_LYSR"/>
    <property type="match status" value="1"/>
</dbReference>
<dbReference type="Gene3D" id="3.40.190.290">
    <property type="match status" value="1"/>
</dbReference>
<name>A0A157NMG3_9BORD</name>
<dbReference type="AlphaFoldDB" id="A0A157NMG3"/>
<dbReference type="GO" id="GO:0003700">
    <property type="term" value="F:DNA-binding transcription factor activity"/>
    <property type="evidence" value="ECO:0007669"/>
    <property type="project" value="InterPro"/>
</dbReference>
<keyword evidence="2" id="KW-0805">Transcription regulation</keyword>
<dbReference type="GO" id="GO:0003677">
    <property type="term" value="F:DNA binding"/>
    <property type="evidence" value="ECO:0007669"/>
    <property type="project" value="UniProtKB-KW"/>
</dbReference>
<evidence type="ECO:0000256" key="1">
    <source>
        <dbReference type="ARBA" id="ARBA00009437"/>
    </source>
</evidence>
<dbReference type="PANTHER" id="PTHR30346:SF9">
    <property type="entry name" value="LYSR FAMILY TRANSCRIPTIONAL REGULATOR"/>
    <property type="match status" value="1"/>
</dbReference>
<dbReference type="PRINTS" id="PR00039">
    <property type="entry name" value="HTHLYSR"/>
</dbReference>
<comment type="similarity">
    <text evidence="1">Belongs to the LysR transcriptional regulatory family.</text>
</comment>
<keyword evidence="3" id="KW-0238">DNA-binding</keyword>
<dbReference type="PANTHER" id="PTHR30346">
    <property type="entry name" value="TRANSCRIPTIONAL DUAL REGULATOR HCAR-RELATED"/>
    <property type="match status" value="1"/>
</dbReference>
<proteinExistence type="inferred from homology"/>
<evidence type="ECO:0000313" key="7">
    <source>
        <dbReference type="Proteomes" id="UP000077037"/>
    </source>
</evidence>
<accession>A0A157NMG3</accession>
<evidence type="ECO:0000256" key="4">
    <source>
        <dbReference type="ARBA" id="ARBA00023163"/>
    </source>
</evidence>
<dbReference type="SUPFAM" id="SSF46785">
    <property type="entry name" value="Winged helix' DNA-binding domain"/>
    <property type="match status" value="1"/>
</dbReference>
<feature type="domain" description="HTH lysR-type" evidence="5">
    <location>
        <begin position="1"/>
        <end position="60"/>
    </location>
</feature>
<keyword evidence="4" id="KW-0804">Transcription</keyword>
<evidence type="ECO:0000256" key="3">
    <source>
        <dbReference type="ARBA" id="ARBA00023125"/>
    </source>
</evidence>